<dbReference type="AlphaFoldDB" id="A0A4E0PWQ0"/>
<dbReference type="InterPro" id="IPR050508">
    <property type="entry name" value="Methyltransf_Superfamily"/>
</dbReference>
<dbReference type="Proteomes" id="UP000297295">
    <property type="component" value="Unassembled WGS sequence"/>
</dbReference>
<keyword evidence="2" id="KW-0808">Transferase</keyword>
<evidence type="ECO:0000313" key="3">
    <source>
        <dbReference type="Proteomes" id="UP000297295"/>
    </source>
</evidence>
<feature type="domain" description="Methyltransferase type 11" evidence="1">
    <location>
        <begin position="44"/>
        <end position="128"/>
    </location>
</feature>
<dbReference type="GO" id="GO:0032259">
    <property type="term" value="P:methylation"/>
    <property type="evidence" value="ECO:0007669"/>
    <property type="project" value="UniProtKB-KW"/>
</dbReference>
<sequence length="213" mass="24338">MEESPFDTYAKIYDDWYEKHKMIYESELEAIRELMPDIIPGKSLEIGVGTGRFASELGIGYGLDPSQKMIGIAGKRGIEQIIGVAEELPLKNSSIKLILMVTSLCFTDKESTFREIHRVLEPGGELIIAFIERNSLLGKEYRKKRSHKDFYRNAGFYSASELIKSLKDNCFQEPVFRQTLFRPPHEIKVPEKPLEGFGEGSFIVIKAINIKDW</sequence>
<keyword evidence="3" id="KW-1185">Reference proteome</keyword>
<dbReference type="InterPro" id="IPR029063">
    <property type="entry name" value="SAM-dependent_MTases_sf"/>
</dbReference>
<dbReference type="PANTHER" id="PTHR42912:SF80">
    <property type="entry name" value="METHYLTRANSFERASE DOMAIN-CONTAINING PROTEIN"/>
    <property type="match status" value="1"/>
</dbReference>
<dbReference type="OrthoDB" id="1018at2157"/>
<proteinExistence type="predicted"/>
<dbReference type="RefSeq" id="WP_135389805.1">
    <property type="nucleotide sequence ID" value="NZ_PGGK01000007.1"/>
</dbReference>
<comment type="caution">
    <text evidence="2">The sequence shown here is derived from an EMBL/GenBank/DDBJ whole genome shotgun (WGS) entry which is preliminary data.</text>
</comment>
<reference evidence="2 3" key="1">
    <citation type="submission" date="2017-11" db="EMBL/GenBank/DDBJ databases">
        <title>Isolation and Characterization of Methanogenic Archaea from Saline Meromictic Lake at Siberia.</title>
        <authorList>
            <person name="Shen Y."/>
            <person name="Huang H.-H."/>
            <person name="Lai M.-C."/>
            <person name="Chen S.-C."/>
        </authorList>
    </citation>
    <scope>NUCLEOTIDE SEQUENCE [LARGE SCALE GENOMIC DNA]</scope>
    <source>
        <strain evidence="2 3">SY-01</strain>
    </source>
</reference>
<dbReference type="CDD" id="cd02440">
    <property type="entry name" value="AdoMet_MTases"/>
    <property type="match status" value="1"/>
</dbReference>
<accession>A0A4E0PWQ0</accession>
<keyword evidence="2" id="KW-0489">Methyltransferase</keyword>
<evidence type="ECO:0000259" key="1">
    <source>
        <dbReference type="Pfam" id="PF08241"/>
    </source>
</evidence>
<evidence type="ECO:0000313" key="2">
    <source>
        <dbReference type="EMBL" id="TGC08978.1"/>
    </source>
</evidence>
<dbReference type="Pfam" id="PF08241">
    <property type="entry name" value="Methyltransf_11"/>
    <property type="match status" value="1"/>
</dbReference>
<dbReference type="GO" id="GO:0008757">
    <property type="term" value="F:S-adenosylmethionine-dependent methyltransferase activity"/>
    <property type="evidence" value="ECO:0007669"/>
    <property type="project" value="InterPro"/>
</dbReference>
<organism evidence="2 3">
    <name type="scientific">Methanolobus halotolerans</name>
    <dbReference type="NCBI Taxonomy" id="2052935"/>
    <lineage>
        <taxon>Archaea</taxon>
        <taxon>Methanobacteriati</taxon>
        <taxon>Methanobacteriota</taxon>
        <taxon>Stenosarchaea group</taxon>
        <taxon>Methanomicrobia</taxon>
        <taxon>Methanosarcinales</taxon>
        <taxon>Methanosarcinaceae</taxon>
        <taxon>Methanolobus</taxon>
    </lineage>
</organism>
<dbReference type="SUPFAM" id="SSF53335">
    <property type="entry name" value="S-adenosyl-L-methionine-dependent methyltransferases"/>
    <property type="match status" value="1"/>
</dbReference>
<dbReference type="PANTHER" id="PTHR42912">
    <property type="entry name" value="METHYLTRANSFERASE"/>
    <property type="match status" value="1"/>
</dbReference>
<name>A0A4E0PWQ0_9EURY</name>
<gene>
    <name evidence="2" type="ORF">CUN85_08075</name>
</gene>
<protein>
    <submittedName>
        <fullName evidence="2">SAM-dependent methyltransferase</fullName>
    </submittedName>
</protein>
<dbReference type="EMBL" id="PGGK01000007">
    <property type="protein sequence ID" value="TGC08978.1"/>
    <property type="molecule type" value="Genomic_DNA"/>
</dbReference>
<dbReference type="Gene3D" id="3.40.50.150">
    <property type="entry name" value="Vaccinia Virus protein VP39"/>
    <property type="match status" value="1"/>
</dbReference>
<dbReference type="InterPro" id="IPR013216">
    <property type="entry name" value="Methyltransf_11"/>
</dbReference>